<dbReference type="EMBL" id="JAHQIW010001844">
    <property type="protein sequence ID" value="KAJ1353795.1"/>
    <property type="molecule type" value="Genomic_DNA"/>
</dbReference>
<evidence type="ECO:0000313" key="2">
    <source>
        <dbReference type="Proteomes" id="UP001196413"/>
    </source>
</evidence>
<dbReference type="Proteomes" id="UP001196413">
    <property type="component" value="Unassembled WGS sequence"/>
</dbReference>
<sequence length="57" mass="6575">LQQSKICMLHALLNKILFGRLYELASYGSQTLDLLKQSKLMPQHLEADGKYSHMKKI</sequence>
<dbReference type="AlphaFoldDB" id="A0AAD5M9S0"/>
<gene>
    <name evidence="1" type="ORF">KIN20_010539</name>
</gene>
<reference evidence="1" key="1">
    <citation type="submission" date="2021-06" db="EMBL/GenBank/DDBJ databases">
        <title>Parelaphostrongylus tenuis whole genome reference sequence.</title>
        <authorList>
            <person name="Garwood T.J."/>
            <person name="Larsen P.A."/>
            <person name="Fountain-Jones N.M."/>
            <person name="Garbe J.R."/>
            <person name="Macchietto M.G."/>
            <person name="Kania S.A."/>
            <person name="Gerhold R.W."/>
            <person name="Richards J.E."/>
            <person name="Wolf T.M."/>
        </authorList>
    </citation>
    <scope>NUCLEOTIDE SEQUENCE</scope>
    <source>
        <strain evidence="1">MNPRO001-30</strain>
        <tissue evidence="1">Meninges</tissue>
    </source>
</reference>
<accession>A0AAD5M9S0</accession>
<proteinExistence type="predicted"/>
<organism evidence="1 2">
    <name type="scientific">Parelaphostrongylus tenuis</name>
    <name type="common">Meningeal worm</name>
    <dbReference type="NCBI Taxonomy" id="148309"/>
    <lineage>
        <taxon>Eukaryota</taxon>
        <taxon>Metazoa</taxon>
        <taxon>Ecdysozoa</taxon>
        <taxon>Nematoda</taxon>
        <taxon>Chromadorea</taxon>
        <taxon>Rhabditida</taxon>
        <taxon>Rhabditina</taxon>
        <taxon>Rhabditomorpha</taxon>
        <taxon>Strongyloidea</taxon>
        <taxon>Metastrongylidae</taxon>
        <taxon>Parelaphostrongylus</taxon>
    </lineage>
</organism>
<name>A0AAD5M9S0_PARTN</name>
<keyword evidence="2" id="KW-1185">Reference proteome</keyword>
<protein>
    <submittedName>
        <fullName evidence="1">Uncharacterized protein</fullName>
    </submittedName>
</protein>
<evidence type="ECO:0000313" key="1">
    <source>
        <dbReference type="EMBL" id="KAJ1353795.1"/>
    </source>
</evidence>
<feature type="non-terminal residue" evidence="1">
    <location>
        <position position="1"/>
    </location>
</feature>
<comment type="caution">
    <text evidence="1">The sequence shown here is derived from an EMBL/GenBank/DDBJ whole genome shotgun (WGS) entry which is preliminary data.</text>
</comment>